<organism evidence="4 5">
    <name type="scientific">Mycena metata</name>
    <dbReference type="NCBI Taxonomy" id="1033252"/>
    <lineage>
        <taxon>Eukaryota</taxon>
        <taxon>Fungi</taxon>
        <taxon>Dikarya</taxon>
        <taxon>Basidiomycota</taxon>
        <taxon>Agaricomycotina</taxon>
        <taxon>Agaricomycetes</taxon>
        <taxon>Agaricomycetidae</taxon>
        <taxon>Agaricales</taxon>
        <taxon>Marasmiineae</taxon>
        <taxon>Mycenaceae</taxon>
        <taxon>Mycena</taxon>
    </lineage>
</organism>
<feature type="transmembrane region" description="Helical" evidence="2">
    <location>
        <begin position="87"/>
        <end position="105"/>
    </location>
</feature>
<dbReference type="PANTHER" id="PTHR40465:SF1">
    <property type="entry name" value="DUF6534 DOMAIN-CONTAINING PROTEIN"/>
    <property type="match status" value="1"/>
</dbReference>
<evidence type="ECO:0000313" key="5">
    <source>
        <dbReference type="Proteomes" id="UP001215598"/>
    </source>
</evidence>
<feature type="transmembrane region" description="Helical" evidence="2">
    <location>
        <begin position="153"/>
        <end position="176"/>
    </location>
</feature>
<keyword evidence="5" id="KW-1185">Reference proteome</keyword>
<name>A0AAD7NJS3_9AGAR</name>
<comment type="caution">
    <text evidence="4">The sequence shown here is derived from an EMBL/GenBank/DDBJ whole genome shotgun (WGS) entry which is preliminary data.</text>
</comment>
<evidence type="ECO:0000313" key="3">
    <source>
        <dbReference type="EMBL" id="KAJ7711396.1"/>
    </source>
</evidence>
<dbReference type="EMBL" id="JARKIB010000397">
    <property type="protein sequence ID" value="KAJ7711396.1"/>
    <property type="molecule type" value="Genomic_DNA"/>
</dbReference>
<feature type="transmembrane region" description="Helical" evidence="2">
    <location>
        <begin position="6"/>
        <end position="25"/>
    </location>
</feature>
<feature type="region of interest" description="Disordered" evidence="1">
    <location>
        <begin position="263"/>
        <end position="282"/>
    </location>
</feature>
<keyword evidence="2" id="KW-1133">Transmembrane helix</keyword>
<feature type="transmembrane region" description="Helical" evidence="2">
    <location>
        <begin position="117"/>
        <end position="141"/>
    </location>
</feature>
<dbReference type="PANTHER" id="PTHR40465">
    <property type="entry name" value="CHROMOSOME 1, WHOLE GENOME SHOTGUN SEQUENCE"/>
    <property type="match status" value="1"/>
</dbReference>
<feature type="transmembrane region" description="Helical" evidence="2">
    <location>
        <begin position="46"/>
        <end position="67"/>
    </location>
</feature>
<gene>
    <name evidence="4" type="ORF">B0H16DRAFT_1804305</name>
    <name evidence="3" type="ORF">B0H16DRAFT_1816971</name>
</gene>
<dbReference type="AlphaFoldDB" id="A0AAD7NJS3"/>
<protein>
    <submittedName>
        <fullName evidence="4">Uncharacterized protein</fullName>
    </submittedName>
</protein>
<evidence type="ECO:0000313" key="4">
    <source>
        <dbReference type="EMBL" id="KAJ7763310.1"/>
    </source>
</evidence>
<evidence type="ECO:0000256" key="2">
    <source>
        <dbReference type="SAM" id="Phobius"/>
    </source>
</evidence>
<keyword evidence="2" id="KW-0472">Membrane</keyword>
<keyword evidence="2" id="KW-0812">Transmembrane</keyword>
<proteinExistence type="predicted"/>
<reference evidence="4" key="1">
    <citation type="submission" date="2023-03" db="EMBL/GenBank/DDBJ databases">
        <title>Massive genome expansion in bonnet fungi (Mycena s.s.) driven by repeated elements and novel gene families across ecological guilds.</title>
        <authorList>
            <consortium name="Lawrence Berkeley National Laboratory"/>
            <person name="Harder C.B."/>
            <person name="Miyauchi S."/>
            <person name="Viragh M."/>
            <person name="Kuo A."/>
            <person name="Thoen E."/>
            <person name="Andreopoulos B."/>
            <person name="Lu D."/>
            <person name="Skrede I."/>
            <person name="Drula E."/>
            <person name="Henrissat B."/>
            <person name="Morin E."/>
            <person name="Kohler A."/>
            <person name="Barry K."/>
            <person name="LaButti K."/>
            <person name="Morin E."/>
            <person name="Salamov A."/>
            <person name="Lipzen A."/>
            <person name="Mereny Z."/>
            <person name="Hegedus B."/>
            <person name="Baldrian P."/>
            <person name="Stursova M."/>
            <person name="Weitz H."/>
            <person name="Taylor A."/>
            <person name="Grigoriev I.V."/>
            <person name="Nagy L.G."/>
            <person name="Martin F."/>
            <person name="Kauserud H."/>
        </authorList>
    </citation>
    <scope>NUCLEOTIDE SEQUENCE</scope>
    <source>
        <strain evidence="4">CBHHK182m</strain>
    </source>
</reference>
<sequence>MATTFDLTLGCLLIASWANMILFTLEVQQIIKYFSRYKRDPMFNKIIVLIALAGDILGIYASLAMVYYHMVSHWGDVPSLTTQPWTYPAYVVSIGITGGAVQIFLTRMTYKLTKQWFWIPVIGSFIMVVFVGAGLTAAHLIVDSSLAQREKLVTWATLWFGASVATDTLITIVLVAKFQVLKTRIAGTVTGDLLRPAPMVEMTIGRVYSLCMLSNLNSRSWLSDASSSGGGIVSSKERPSHHRSVDPAQSVVQVHREVDIRMDPLEYGRRKQGDAESLDDGSATSYPNAAKYVAF</sequence>
<feature type="compositionally biased region" description="Basic and acidic residues" evidence="1">
    <location>
        <begin position="263"/>
        <end position="274"/>
    </location>
</feature>
<dbReference type="EMBL" id="JARKIB010000030">
    <property type="protein sequence ID" value="KAJ7763310.1"/>
    <property type="molecule type" value="Genomic_DNA"/>
</dbReference>
<evidence type="ECO:0000256" key="1">
    <source>
        <dbReference type="SAM" id="MobiDB-lite"/>
    </source>
</evidence>
<accession>A0AAD7NJS3</accession>
<dbReference type="Proteomes" id="UP001215598">
    <property type="component" value="Unassembled WGS sequence"/>
</dbReference>